<dbReference type="GeneID" id="97285918"/>
<name>A0ABZ1L070_STRAH</name>
<protein>
    <submittedName>
        <fullName evidence="2">TIGR04222 domain-containing membrane protein</fullName>
    </submittedName>
</protein>
<keyword evidence="1" id="KW-0812">Transmembrane</keyword>
<dbReference type="InterPro" id="IPR026467">
    <property type="entry name" value="Ser/Gly_Cys_C_dom"/>
</dbReference>
<dbReference type="Proteomes" id="UP001622557">
    <property type="component" value="Chromosome"/>
</dbReference>
<keyword evidence="1" id="KW-1133">Transmembrane helix</keyword>
<dbReference type="NCBIfam" id="TIGR04222">
    <property type="entry name" value="near_uncomplex"/>
    <property type="match status" value="1"/>
</dbReference>
<organism evidence="2 3">
    <name type="scientific">Streptomyces achromogenes</name>
    <dbReference type="NCBI Taxonomy" id="67255"/>
    <lineage>
        <taxon>Bacteria</taxon>
        <taxon>Bacillati</taxon>
        <taxon>Actinomycetota</taxon>
        <taxon>Actinomycetes</taxon>
        <taxon>Kitasatosporales</taxon>
        <taxon>Streptomycetaceae</taxon>
        <taxon>Streptomyces</taxon>
    </lineage>
</organism>
<reference evidence="2 3" key="1">
    <citation type="submission" date="2022-10" db="EMBL/GenBank/DDBJ databases">
        <title>The complete genomes of actinobacterial strains from the NBC collection.</title>
        <authorList>
            <person name="Joergensen T.S."/>
            <person name="Alvarez Arevalo M."/>
            <person name="Sterndorff E.B."/>
            <person name="Faurdal D."/>
            <person name="Vuksanovic O."/>
            <person name="Mourched A.-S."/>
            <person name="Charusanti P."/>
            <person name="Shaw S."/>
            <person name="Blin K."/>
            <person name="Weber T."/>
        </authorList>
    </citation>
    <scope>NUCLEOTIDE SEQUENCE [LARGE SCALE GENOMIC DNA]</scope>
    <source>
        <strain evidence="2 3">NBC_00156</strain>
    </source>
</reference>
<feature type="transmembrane region" description="Helical" evidence="1">
    <location>
        <begin position="175"/>
        <end position="192"/>
    </location>
</feature>
<evidence type="ECO:0000313" key="3">
    <source>
        <dbReference type="Proteomes" id="UP001622557"/>
    </source>
</evidence>
<keyword evidence="3" id="KW-1185">Reference proteome</keyword>
<dbReference type="RefSeq" id="WP_405453789.1">
    <property type="nucleotide sequence ID" value="NZ_CP108164.1"/>
</dbReference>
<gene>
    <name evidence="2" type="ORF">OG350_35775</name>
</gene>
<evidence type="ECO:0000256" key="1">
    <source>
        <dbReference type="SAM" id="Phobius"/>
    </source>
</evidence>
<evidence type="ECO:0000313" key="2">
    <source>
        <dbReference type="EMBL" id="WTQ85334.1"/>
    </source>
</evidence>
<feature type="transmembrane region" description="Helical" evidence="1">
    <location>
        <begin position="151"/>
        <end position="169"/>
    </location>
</feature>
<keyword evidence="1" id="KW-0472">Membrane</keyword>
<accession>A0ABZ1L070</accession>
<proteinExistence type="predicted"/>
<sequence>MLYEGLYLAVLVPTVGAIGYRIVVAVRIAVMLRAEVTVREDLSVEELAYLAGGPRRTVATVLFRMVGQGRLVVAEDGTVTVPEGSYAAGAATGVERALIEAAGISRSERVGKLVAQAAASRAVRSVGDRLRAEGLLIHPALWRRQYRARRLLWWSAALALVPAVWELTAGTADRWWAGVALAAGAALTATLVKPAQAQVPYPVRSALGSLRGERERPARWRRADALAALAVTPVGAVALDGLSATREPEFRELVTPETWRAGDPAFGGASATGFGTFGDWSAGGYAGACGGGDGGGCGSAGE</sequence>
<feature type="transmembrane region" description="Helical" evidence="1">
    <location>
        <begin position="6"/>
        <end position="30"/>
    </location>
</feature>
<dbReference type="EMBL" id="CP108164">
    <property type="protein sequence ID" value="WTQ85334.1"/>
    <property type="molecule type" value="Genomic_DNA"/>
</dbReference>